<evidence type="ECO:0000256" key="1">
    <source>
        <dbReference type="SAM" id="MobiDB-lite"/>
    </source>
</evidence>
<name>A0A9P1GPC7_9DINO</name>
<feature type="region of interest" description="Disordered" evidence="1">
    <location>
        <begin position="37"/>
        <end position="98"/>
    </location>
</feature>
<protein>
    <submittedName>
        <fullName evidence="2">Uncharacterized protein</fullName>
    </submittedName>
</protein>
<dbReference type="AlphaFoldDB" id="A0A9P1GPC7"/>
<organism evidence="2">
    <name type="scientific">Cladocopium goreaui</name>
    <dbReference type="NCBI Taxonomy" id="2562237"/>
    <lineage>
        <taxon>Eukaryota</taxon>
        <taxon>Sar</taxon>
        <taxon>Alveolata</taxon>
        <taxon>Dinophyceae</taxon>
        <taxon>Suessiales</taxon>
        <taxon>Symbiodiniaceae</taxon>
        <taxon>Cladocopium</taxon>
    </lineage>
</organism>
<dbReference type="EMBL" id="CAMXCT020006696">
    <property type="protein sequence ID" value="CAL1171842.1"/>
    <property type="molecule type" value="Genomic_DNA"/>
</dbReference>
<proteinExistence type="predicted"/>
<comment type="caution">
    <text evidence="2">The sequence shown here is derived from an EMBL/GenBank/DDBJ whole genome shotgun (WGS) entry which is preliminary data.</text>
</comment>
<reference evidence="2" key="1">
    <citation type="submission" date="2022-10" db="EMBL/GenBank/DDBJ databases">
        <authorList>
            <person name="Chen Y."/>
            <person name="Dougan E. K."/>
            <person name="Chan C."/>
            <person name="Rhodes N."/>
            <person name="Thang M."/>
        </authorList>
    </citation>
    <scope>NUCLEOTIDE SEQUENCE</scope>
</reference>
<feature type="non-terminal residue" evidence="2">
    <location>
        <position position="1260"/>
    </location>
</feature>
<dbReference type="EMBL" id="CAMXCT030006696">
    <property type="protein sequence ID" value="CAL4805779.1"/>
    <property type="molecule type" value="Genomic_DNA"/>
</dbReference>
<dbReference type="Proteomes" id="UP001152797">
    <property type="component" value="Unassembled WGS sequence"/>
</dbReference>
<evidence type="ECO:0000313" key="3">
    <source>
        <dbReference type="EMBL" id="CAL4805779.1"/>
    </source>
</evidence>
<feature type="region of interest" description="Disordered" evidence="1">
    <location>
        <begin position="1040"/>
        <end position="1074"/>
    </location>
</feature>
<feature type="region of interest" description="Disordered" evidence="1">
    <location>
        <begin position="754"/>
        <end position="871"/>
    </location>
</feature>
<dbReference type="EMBL" id="CAMXCT010006696">
    <property type="protein sequence ID" value="CAI4018467.1"/>
    <property type="molecule type" value="Genomic_DNA"/>
</dbReference>
<feature type="region of interest" description="Disordered" evidence="1">
    <location>
        <begin position="480"/>
        <end position="511"/>
    </location>
</feature>
<accession>A0A9P1GPC7</accession>
<feature type="compositionally biased region" description="Basic and acidic residues" evidence="1">
    <location>
        <begin position="842"/>
        <end position="856"/>
    </location>
</feature>
<reference evidence="3 4" key="2">
    <citation type="submission" date="2024-05" db="EMBL/GenBank/DDBJ databases">
        <authorList>
            <person name="Chen Y."/>
            <person name="Shah S."/>
            <person name="Dougan E. K."/>
            <person name="Thang M."/>
            <person name="Chan C."/>
        </authorList>
    </citation>
    <scope>NUCLEOTIDE SEQUENCE [LARGE SCALE GENOMIC DNA]</scope>
</reference>
<evidence type="ECO:0000313" key="4">
    <source>
        <dbReference type="Proteomes" id="UP001152797"/>
    </source>
</evidence>
<gene>
    <name evidence="2" type="ORF">C1SCF055_LOCUS43031</name>
</gene>
<sequence length="1260" mass="136554">QHYCVRTPLTIFGVCTLYQQKLRATGDALLNLGSSRAQRKMSGHSSNECEGETQHAAPKWKRASAEPSPALSVNKSLPKYPAKKSAPMSVPPQDPGRKRVADQEKKLMEMKDVTRIHCCNLHGIFFFKILFQEHLERAERNVAPKKMPVPPAVVEPTGVNPPSPVAAKALPPETSTPPSGGARMAALFEYLAHRRSRLCYRVHGGTAAEVLILQADRFHGHGMMSWQLACMQTSSAASSSEVVDLAEKSMFRVASFSAQVVAASFAQPTLLVLQALFGDIGGGTGQHQVPRAISTVGFSFVKAFSKDLFGSKKPASLKDVELNPQAVFAVMSVSPNGRLSEEVLAHSIEGFYTQSSLIPAGIAIEALAPWSAKMACGLRKCVEKFRKIYRERPGKSKSEKLTALKLRMKNAKCEPSPDAHTGVELEEDDLNEVVQPHCQARFARSNYQLPDFVVTSLANQAADPPEPFATKSGEDGQLAEAQAGEAKTKKAPKRKAKKNKSGRKKSVVAGPEEEAALALPSGISAGAVAEGPRVESSGSSDQALGTEGATYQPRVFSKARLAYIAEKRKDGATFKQASGMWMASNERATYLATLYMTFANTSVESIVSRLLSAKSGPKRKFCTSLERCAGTHGRSLIFPLGNQGYRFVREGAYHERFGTFLAQLMRDMDTTWEDIDFTDADMWSDAGLLVLARVPCLHKACVAPMSVEEEFLPLYEELLKTGPVDAPRLAENTGLEPEEADLVLKCIADYLEEHNQKPPMKRPAKSEPKAKQSAAKRKAKAAPVLEEAPAAGCAETQLDRQDTQAVDTEEMASSPAADTSAGVDDDASEVPDKSPATTVPGDLKDPDDTVKDELKHQGTQRHGQPDVGSQLELPRVAAEALSGLPEGQLPNSTTHKKQWNVLVRVATGPRSTQFPEIAQVFTTGSRIQQRECLQRYLQKGENLEQCEGTFTAEKESATEIRGIREQLTIKADPDAPNCMESMRFWCFVHKKEENLEATRMKTAVQTHVDPSHVLQALTASAPSFLNRVPDVTALLNSQPALAPAAAPQAPPPPPSNRRGAAKAKTQPKAKGSGPLGLALAGKTLAEKIQLARAALSLCTELKKELGSLNNLQVDLKGNSAAHPKFAAGLDELVVHSDNLTDLFTRPATEACILHARAVSAAGLETDVDFDQWLQDAADEVTNSRLKRAELGAVLKEFKKIAGEVGDGKASISLASRLGQAYQSTVQLRIRDLYLKLAKPCTQRNPFAAAFKPVLEFLLHE</sequence>
<feature type="compositionally biased region" description="Basic residues" evidence="1">
    <location>
        <begin position="489"/>
        <end position="506"/>
    </location>
</feature>
<keyword evidence="4" id="KW-1185">Reference proteome</keyword>
<evidence type="ECO:0000313" key="2">
    <source>
        <dbReference type="EMBL" id="CAI4018467.1"/>
    </source>
</evidence>
<feature type="non-terminal residue" evidence="2">
    <location>
        <position position="1"/>
    </location>
</feature>